<feature type="transmembrane region" description="Helical" evidence="1">
    <location>
        <begin position="366"/>
        <end position="387"/>
    </location>
</feature>
<accession>A0A6C0GEG3</accession>
<dbReference type="EMBL" id="CP048222">
    <property type="protein sequence ID" value="QHT66214.1"/>
    <property type="molecule type" value="Genomic_DNA"/>
</dbReference>
<keyword evidence="4" id="KW-1185">Reference proteome</keyword>
<evidence type="ECO:0000256" key="1">
    <source>
        <dbReference type="SAM" id="Phobius"/>
    </source>
</evidence>
<keyword evidence="1" id="KW-0472">Membrane</keyword>
<feature type="transmembrane region" description="Helical" evidence="1">
    <location>
        <begin position="176"/>
        <end position="198"/>
    </location>
</feature>
<proteinExistence type="predicted"/>
<keyword evidence="1" id="KW-1133">Transmembrane helix</keyword>
<feature type="transmembrane region" description="Helical" evidence="1">
    <location>
        <begin position="527"/>
        <end position="549"/>
    </location>
</feature>
<dbReference type="Pfam" id="PF01433">
    <property type="entry name" value="Peptidase_M1"/>
    <property type="match status" value="1"/>
</dbReference>
<dbReference type="KEGG" id="rhoz:GXP67_05800"/>
<dbReference type="Proteomes" id="UP000480178">
    <property type="component" value="Chromosome"/>
</dbReference>
<protein>
    <recommendedName>
        <fullName evidence="2">Peptidase M1 membrane alanine aminopeptidase domain-containing protein</fullName>
    </recommendedName>
</protein>
<dbReference type="AlphaFoldDB" id="A0A6C0GEG3"/>
<evidence type="ECO:0000259" key="2">
    <source>
        <dbReference type="Pfam" id="PF01433"/>
    </source>
</evidence>
<feature type="transmembrane region" description="Helical" evidence="1">
    <location>
        <begin position="320"/>
        <end position="346"/>
    </location>
</feature>
<feature type="transmembrane region" description="Helical" evidence="1">
    <location>
        <begin position="55"/>
        <end position="81"/>
    </location>
</feature>
<feature type="domain" description="Peptidase M1 membrane alanine aminopeptidase" evidence="2">
    <location>
        <begin position="873"/>
        <end position="1077"/>
    </location>
</feature>
<evidence type="ECO:0000313" key="3">
    <source>
        <dbReference type="EMBL" id="QHT66214.1"/>
    </source>
</evidence>
<feature type="transmembrane region" description="Helical" evidence="1">
    <location>
        <begin position="146"/>
        <end position="169"/>
    </location>
</feature>
<sequence>MSIFLEILQFELRQQLKSPFVIAGLILFFLIHFLSITSTGISLWAHPQAYINSAYAIAVVETTLTVFGMLPIIVFVASALLRDQDSATAELLFVKPIAKWQYLGGRFSAAWLLAMLLGLSGLLGSLAGSLMPWLDPDRVAPFSLSPFLFCFIAIVLPNTLILSALFFSIASLTRSLAATIALALVFMTTDLVLANFTLNTINGPGALAMVDHSATLTINAASRNLTVTELNELFPWVPLLKNRLLWLSISFVLLLLSMKHFQFELAESWILSLVLRKKTITPYVPAISTPYTQEPIKKVPVFSSMSTAFIPLRSQLHMDLFYLLQSPLFLIILLLGVTSMVSEYNAHTSPLMNTPLYPLTGSLVDFFRYSLLDLIIIISIYYSGILLHRERESGIDAIVSASPFPGWVLPLSKLLALCTLVTLLLIAMMLTTITLQLIDGYTHLELGLYLRTVFVFNGFYYYMLCVMAILIQIIVSNKWLGMLLLLALNVGLLSLEALGFEHILYRFALPQLTYSDMNGFGHVSRQVYALIGYWGCFCVLLILLGYFLYPRGVYTSFRERTKLALSRIDRLAIAMVMFFCVGFVGIGSWIFYNTNILNTYQTAEDRQQMQADYEHAYGVYENKPVPSYSDIDMAVDIYPQERSLSSHGVATLTNNKSYSIPEFVISVQPGMQVQDIRIEGVKLIKSDTAQGFFLFKPHKPLAPGAEVTMRWHLSRQNRGFTNANPDMEVVENGTFVSSENIMPIPGFDDTRKLSDNDLRRKFGLSEAAGLPALSDAKFLDKLMYGVDSRCNFHIIVSTSADQVAVAPGKLVREWFLQGRHYFKYVSERPTWPKFYFTSARYAIARDKWANGKQEIDLEVYYDPKHSFNVQAMLATTKRSLDYFTREFAPYPYSQFRMMEYPRYRMAAQSFPGGGVAYSEAIGWTSDLSSWHNIDYATIHELSHKWWGDQAPGAKMQGREMLNETLAQYSTLMVYKQYDEKHPGPDLVNKITNKLQKDYLLARSRDKRKEQPVVYTKDQGYISYNKGALALYVLQEQIGEEAVNRALRSFLSKFAFKPAPFATSRDLMNELRAVAGKEHQDLITDLFEKIMLYEIKLTEASVRKVDDGYEVTLSVSAQQFQSSDLGKETEVPLQMWFDVGLFSNAEQSAENQIPLYLKKHLLKSGTNTIIIIVSKKPAFASIDPFYKIADRLPDNNGRVIEER</sequence>
<dbReference type="GO" id="GO:0008270">
    <property type="term" value="F:zinc ion binding"/>
    <property type="evidence" value="ECO:0007669"/>
    <property type="project" value="InterPro"/>
</dbReference>
<organism evidence="3 4">
    <name type="scientific">Rhodocytophaga rosea</name>
    <dbReference type="NCBI Taxonomy" id="2704465"/>
    <lineage>
        <taxon>Bacteria</taxon>
        <taxon>Pseudomonadati</taxon>
        <taxon>Bacteroidota</taxon>
        <taxon>Cytophagia</taxon>
        <taxon>Cytophagales</taxon>
        <taxon>Rhodocytophagaceae</taxon>
        <taxon>Rhodocytophaga</taxon>
    </lineage>
</organism>
<keyword evidence="1" id="KW-0812">Transmembrane</keyword>
<feature type="transmembrane region" description="Helical" evidence="1">
    <location>
        <begin position="20"/>
        <end position="43"/>
    </location>
</feature>
<dbReference type="PANTHER" id="PTHR43471:SF3">
    <property type="entry name" value="ABC TRANSPORTER PERMEASE PROTEIN NATB"/>
    <property type="match status" value="1"/>
</dbReference>
<dbReference type="Gene3D" id="1.10.390.10">
    <property type="entry name" value="Neutral Protease Domain 2"/>
    <property type="match status" value="1"/>
</dbReference>
<feature type="transmembrane region" description="Helical" evidence="1">
    <location>
        <begin position="458"/>
        <end position="475"/>
    </location>
</feature>
<dbReference type="RefSeq" id="WP_162442280.1">
    <property type="nucleotide sequence ID" value="NZ_CP048222.1"/>
</dbReference>
<dbReference type="InterPro" id="IPR014782">
    <property type="entry name" value="Peptidase_M1_dom"/>
</dbReference>
<feature type="transmembrane region" description="Helical" evidence="1">
    <location>
        <begin position="109"/>
        <end position="134"/>
    </location>
</feature>
<dbReference type="PANTHER" id="PTHR43471">
    <property type="entry name" value="ABC TRANSPORTER PERMEASE"/>
    <property type="match status" value="1"/>
</dbReference>
<reference evidence="3 4" key="1">
    <citation type="submission" date="2020-01" db="EMBL/GenBank/DDBJ databases">
        <authorList>
            <person name="Kim M.K."/>
        </authorList>
    </citation>
    <scope>NUCLEOTIDE SEQUENCE [LARGE SCALE GENOMIC DNA]</scope>
    <source>
        <strain evidence="3 4">172606-1</strain>
    </source>
</reference>
<gene>
    <name evidence="3" type="ORF">GXP67_05800</name>
</gene>
<dbReference type="InterPro" id="IPR027268">
    <property type="entry name" value="Peptidase_M4/M1_CTD_sf"/>
</dbReference>
<feature type="transmembrane region" description="Helical" evidence="1">
    <location>
        <begin position="482"/>
        <end position="507"/>
    </location>
</feature>
<dbReference type="GO" id="GO:0008237">
    <property type="term" value="F:metallopeptidase activity"/>
    <property type="evidence" value="ECO:0007669"/>
    <property type="project" value="InterPro"/>
</dbReference>
<name>A0A6C0GEG3_9BACT</name>
<feature type="transmembrane region" description="Helical" evidence="1">
    <location>
        <begin position="570"/>
        <end position="592"/>
    </location>
</feature>
<feature type="transmembrane region" description="Helical" evidence="1">
    <location>
        <begin position="244"/>
        <end position="261"/>
    </location>
</feature>
<dbReference type="SUPFAM" id="SSF55486">
    <property type="entry name" value="Metalloproteases ('zincins'), catalytic domain"/>
    <property type="match status" value="1"/>
</dbReference>
<feature type="transmembrane region" description="Helical" evidence="1">
    <location>
        <begin position="414"/>
        <end position="438"/>
    </location>
</feature>
<evidence type="ECO:0000313" key="4">
    <source>
        <dbReference type="Proteomes" id="UP000480178"/>
    </source>
</evidence>